<dbReference type="RefSeq" id="WP_108829289.1">
    <property type="nucleotide sequence ID" value="NZ_OMOR01000001.1"/>
</dbReference>
<dbReference type="GO" id="GO:0005737">
    <property type="term" value="C:cytoplasm"/>
    <property type="evidence" value="ECO:0007669"/>
    <property type="project" value="TreeGrafter"/>
</dbReference>
<dbReference type="OrthoDB" id="7421214at2"/>
<dbReference type="PANTHER" id="PTHR13847">
    <property type="entry name" value="SARCOSINE DEHYDROGENASE-RELATED"/>
    <property type="match status" value="1"/>
</dbReference>
<accession>A0A2R8BH94</accession>
<dbReference type="InterPro" id="IPR036188">
    <property type="entry name" value="FAD/NAD-bd_sf"/>
</dbReference>
<dbReference type="InterPro" id="IPR006076">
    <property type="entry name" value="FAD-dep_OxRdtase"/>
</dbReference>
<dbReference type="SUPFAM" id="SSF51905">
    <property type="entry name" value="FAD/NAD(P)-binding domain"/>
    <property type="match status" value="1"/>
</dbReference>
<evidence type="ECO:0000313" key="4">
    <source>
        <dbReference type="Proteomes" id="UP000244880"/>
    </source>
</evidence>
<protein>
    <submittedName>
        <fullName evidence="3">FAD-dependent catabolic D-arginine dehydrogenase DauA</fullName>
        <ecNumber evidence="3">1.4.99.6</ecNumber>
    </submittedName>
</protein>
<organism evidence="3 4">
    <name type="scientific">Ascidiaceihabitans donghaensis</name>
    <dbReference type="NCBI Taxonomy" id="1510460"/>
    <lineage>
        <taxon>Bacteria</taxon>
        <taxon>Pseudomonadati</taxon>
        <taxon>Pseudomonadota</taxon>
        <taxon>Alphaproteobacteria</taxon>
        <taxon>Rhodobacterales</taxon>
        <taxon>Paracoccaceae</taxon>
        <taxon>Ascidiaceihabitans</taxon>
    </lineage>
</organism>
<dbReference type="Gene3D" id="3.50.50.60">
    <property type="entry name" value="FAD/NAD(P)-binding domain"/>
    <property type="match status" value="1"/>
</dbReference>
<evidence type="ECO:0000259" key="2">
    <source>
        <dbReference type="Pfam" id="PF01266"/>
    </source>
</evidence>
<dbReference type="Proteomes" id="UP000244880">
    <property type="component" value="Unassembled WGS sequence"/>
</dbReference>
<dbReference type="AlphaFoldDB" id="A0A2R8BH94"/>
<dbReference type="PANTHER" id="PTHR13847:SF287">
    <property type="entry name" value="FAD-DEPENDENT OXIDOREDUCTASE DOMAIN-CONTAINING PROTEIN 1"/>
    <property type="match status" value="1"/>
</dbReference>
<dbReference type="Gene3D" id="3.30.9.10">
    <property type="entry name" value="D-Amino Acid Oxidase, subunit A, domain 2"/>
    <property type="match status" value="1"/>
</dbReference>
<dbReference type="GO" id="GO:0016491">
    <property type="term" value="F:oxidoreductase activity"/>
    <property type="evidence" value="ECO:0007669"/>
    <property type="project" value="UniProtKB-KW"/>
</dbReference>
<dbReference type="Pfam" id="PF01266">
    <property type="entry name" value="DAO"/>
    <property type="match status" value="1"/>
</dbReference>
<proteinExistence type="predicted"/>
<gene>
    <name evidence="3" type="primary">dauA</name>
    <name evidence="3" type="ORF">ASD8599_03076</name>
</gene>
<reference evidence="3 4" key="1">
    <citation type="submission" date="2018-03" db="EMBL/GenBank/DDBJ databases">
        <authorList>
            <person name="Keele B.F."/>
        </authorList>
    </citation>
    <scope>NUCLEOTIDE SEQUENCE [LARGE SCALE GENOMIC DNA]</scope>
    <source>
        <strain evidence="3 4">CECT 8599</strain>
    </source>
</reference>
<keyword evidence="1 3" id="KW-0560">Oxidoreductase</keyword>
<dbReference type="EC" id="1.4.99.6" evidence="3"/>
<name>A0A2R8BH94_9RHOB</name>
<evidence type="ECO:0000256" key="1">
    <source>
        <dbReference type="ARBA" id="ARBA00023002"/>
    </source>
</evidence>
<dbReference type="EMBL" id="OMOR01000001">
    <property type="protein sequence ID" value="SPH22332.1"/>
    <property type="molecule type" value="Genomic_DNA"/>
</dbReference>
<keyword evidence="4" id="KW-1185">Reference proteome</keyword>
<sequence length="354" mass="37938">MTDIIIIGGGIAGISLAARLSDHAHVTVLETENALGYHASGRSAALYEPNYGAPSVNALSRMGERYFHDGGYLSDRGFLLVAQSGEDRAFEKDLNDLNTTEISVEDALQIVPILKPSITRAAYHSGAYDIDTDRLIQDFAKQTRSNGGEVVTGAAVTRSDFADGVWTVHTSDRVLQAPTLVNAAGAWADEIAKLSGISPIGLTPYRRSFARVPAPGGHDISKWPIFFGVGETWYAKPDAGKLLISPADEDAATPHDAFADDMVIAMGIDRYQQHVTEEVTRVETTWAGLRTFAPDRTLVLGRDAGNPSFVWCAGQGGYGFQTAPGASQFLADVMLGRVSDVDAELVAALSPHRF</sequence>
<feature type="domain" description="FAD dependent oxidoreductase" evidence="2">
    <location>
        <begin position="3"/>
        <end position="332"/>
    </location>
</feature>
<evidence type="ECO:0000313" key="3">
    <source>
        <dbReference type="EMBL" id="SPH22332.1"/>
    </source>
</evidence>